<dbReference type="Pfam" id="PF01624">
    <property type="entry name" value="MutS_I"/>
    <property type="match status" value="1"/>
</dbReference>
<dbReference type="CDD" id="cd00085">
    <property type="entry name" value="HNHc"/>
    <property type="match status" value="1"/>
</dbReference>
<accession>A0A6C0KGI2</accession>
<dbReference type="AlphaFoldDB" id="A0A6C0KGI2"/>
<evidence type="ECO:0008006" key="9">
    <source>
        <dbReference type="Google" id="ProtNLM"/>
    </source>
</evidence>
<comment type="similarity">
    <text evidence="1">Belongs to the DNA mismatch repair MutS family.</text>
</comment>
<dbReference type="Gene3D" id="3.40.1170.10">
    <property type="entry name" value="DNA repair protein MutS, domain I"/>
    <property type="match status" value="1"/>
</dbReference>
<evidence type="ECO:0000256" key="5">
    <source>
        <dbReference type="ARBA" id="ARBA00023125"/>
    </source>
</evidence>
<dbReference type="PIRSF" id="PIRSF037677">
    <property type="entry name" value="DNA_mis_repair_Msh6"/>
    <property type="match status" value="1"/>
</dbReference>
<dbReference type="Gene3D" id="3.40.50.300">
    <property type="entry name" value="P-loop containing nucleotide triphosphate hydrolases"/>
    <property type="match status" value="1"/>
</dbReference>
<dbReference type="PANTHER" id="PTHR11361">
    <property type="entry name" value="DNA MISMATCH REPAIR PROTEIN MUTS FAMILY MEMBER"/>
    <property type="match status" value="1"/>
</dbReference>
<dbReference type="InterPro" id="IPR045076">
    <property type="entry name" value="MutS"/>
</dbReference>
<dbReference type="SMART" id="SM00533">
    <property type="entry name" value="MUTSd"/>
    <property type="match status" value="1"/>
</dbReference>
<reference evidence="8" key="1">
    <citation type="journal article" date="2020" name="Nature">
        <title>Giant virus diversity and host interactions through global metagenomics.</title>
        <authorList>
            <person name="Schulz F."/>
            <person name="Roux S."/>
            <person name="Paez-Espino D."/>
            <person name="Jungbluth S."/>
            <person name="Walsh D.A."/>
            <person name="Denef V.J."/>
            <person name="McMahon K.D."/>
            <person name="Konstantinidis K.T."/>
            <person name="Eloe-Fadrosh E.A."/>
            <person name="Kyrpides N.C."/>
            <person name="Woyke T."/>
        </authorList>
    </citation>
    <scope>NUCLEOTIDE SEQUENCE</scope>
    <source>
        <strain evidence="8">GVMAG-S-3300011013-78</strain>
    </source>
</reference>
<dbReference type="Pfam" id="PF00488">
    <property type="entry name" value="MutS_V"/>
    <property type="match status" value="1"/>
</dbReference>
<dbReference type="GO" id="GO:0140664">
    <property type="term" value="F:ATP-dependent DNA damage sensor activity"/>
    <property type="evidence" value="ECO:0007669"/>
    <property type="project" value="InterPro"/>
</dbReference>
<evidence type="ECO:0000256" key="4">
    <source>
        <dbReference type="ARBA" id="ARBA00022840"/>
    </source>
</evidence>
<evidence type="ECO:0000259" key="7">
    <source>
        <dbReference type="SMART" id="SM00534"/>
    </source>
</evidence>
<dbReference type="InterPro" id="IPR007695">
    <property type="entry name" value="DNA_mismatch_repair_MutS-lik_N"/>
</dbReference>
<dbReference type="InterPro" id="IPR016151">
    <property type="entry name" value="DNA_mismatch_repair_MutS_N"/>
</dbReference>
<evidence type="ECO:0000313" key="8">
    <source>
        <dbReference type="EMBL" id="QHU16301.1"/>
    </source>
</evidence>
<keyword evidence="4" id="KW-0067">ATP-binding</keyword>
<dbReference type="InterPro" id="IPR017261">
    <property type="entry name" value="DNA_mismatch_repair_MutS/MSH"/>
</dbReference>
<sequence length="979" mass="113548">MTLIDYYFDETSKYTKEYGEKTVVLIECGKFFEIYGVKDKRTQVICNNKSKIEEVSKLCNLSIAFKNGDKNNIIMAGCPMSSIDKYIQLLVENGWTVPLILQDKVIKTHRSLKNVYTAGSYFNNNDTQITNNIMCVWIEVKNPSFVRTSKDMLCGISVLDIYSGKCYIHQYEINHYIHEPSSYDELEHFYTIYKPKEVHFIYDNMSEKELSEIIQFINVDSLVIKKEITAHTKLKNCQKQTYQEDILKKYYEINDYNIFIESCLLNEYEIAKQSFCYLLELLNNHNPDLIKNIYEPQMYDITNNIILGNHSLKQLNIVEDKNNTSKISSVVSFLSFYCLTIMGKREMKKNILNPCCDINHLNEQYDIIDYVKTKNDQFSYVYKELKGIVDIEKLLRKIMLGTLTPVEIANLYSNIKTLLSIYKKIKKDKTLKKYIQSHIKEDIDKQCNILMSKIDESVDISECTSQSTTLEKNIFKYGVYDKIDNVLDKYENENNKLSLFINYLNEMLCSLEKGQQKNYVYMHKTDKSGISLQLTNRRSKLLIDYIKKHPNSTFSIPSSHSNEEPTIIKLSDLKTITGTSNCKRIESEQIRTIMDNITSLNLELMNVINEYYITFLSNLIELNENLKTIILFVIKIDIVMTKAFIAKKYNYCKPCIKNAKESFFEAKDIRHLLIEHLQTDELYVPNDISLGKEDKGHLLFGTNAVGKSSLVKSIGICVILAQSGFFVPCSSFTYFPYKSIFTRILGNDNIFKGLSTFAVEMIELNTILKFSTNRSLVLGDELCSGTETISAISIFISGILDLYKKKSSFIFATHFHQVTEMEEITSLKHLKLKHMKVRFNKEIDRLEYDRKLCDGPGDSIYGLEVCKSLRMPEHFLSQAYNIRLKLLPKTDSILNNKTSKYNSLKIKGNCEVCGKEGIDVHHLQFQKNADKDGYIKTFNKDHKANLINICKKCHNEIHQNNKEFKKVKTTKGYELMELN</sequence>
<organism evidence="8">
    <name type="scientific">viral metagenome</name>
    <dbReference type="NCBI Taxonomy" id="1070528"/>
    <lineage>
        <taxon>unclassified sequences</taxon>
        <taxon>metagenomes</taxon>
        <taxon>organismal metagenomes</taxon>
    </lineage>
</organism>
<dbReference type="GO" id="GO:0032301">
    <property type="term" value="C:MutSalpha complex"/>
    <property type="evidence" value="ECO:0007669"/>
    <property type="project" value="TreeGrafter"/>
</dbReference>
<dbReference type="InterPro" id="IPR036187">
    <property type="entry name" value="DNA_mismatch_repair_MutS_sf"/>
</dbReference>
<dbReference type="GO" id="GO:0005524">
    <property type="term" value="F:ATP binding"/>
    <property type="evidence" value="ECO:0007669"/>
    <property type="project" value="UniProtKB-KW"/>
</dbReference>
<evidence type="ECO:0000256" key="1">
    <source>
        <dbReference type="ARBA" id="ARBA00006271"/>
    </source>
</evidence>
<feature type="domain" description="DNA mismatch repair proteins mutS family" evidence="7">
    <location>
        <begin position="694"/>
        <end position="884"/>
    </location>
</feature>
<dbReference type="SUPFAM" id="SSF48334">
    <property type="entry name" value="DNA repair protein MutS, domain III"/>
    <property type="match status" value="1"/>
</dbReference>
<keyword evidence="2" id="KW-0547">Nucleotide-binding</keyword>
<dbReference type="InterPro" id="IPR000432">
    <property type="entry name" value="DNA_mismatch_repair_MutS_C"/>
</dbReference>
<dbReference type="SMART" id="SM00534">
    <property type="entry name" value="MUTSac"/>
    <property type="match status" value="1"/>
</dbReference>
<proteinExistence type="inferred from homology"/>
<dbReference type="Gene3D" id="1.10.1420.10">
    <property type="match status" value="1"/>
</dbReference>
<evidence type="ECO:0000259" key="6">
    <source>
        <dbReference type="SMART" id="SM00533"/>
    </source>
</evidence>
<dbReference type="Pfam" id="PF05192">
    <property type="entry name" value="MutS_III"/>
    <property type="match status" value="1"/>
</dbReference>
<dbReference type="EMBL" id="MN740879">
    <property type="protein sequence ID" value="QHU16301.1"/>
    <property type="molecule type" value="Genomic_DNA"/>
</dbReference>
<dbReference type="GO" id="GO:0030983">
    <property type="term" value="F:mismatched DNA binding"/>
    <property type="evidence" value="ECO:0007669"/>
    <property type="project" value="InterPro"/>
</dbReference>
<keyword evidence="3" id="KW-0227">DNA damage</keyword>
<dbReference type="SUPFAM" id="SSF52540">
    <property type="entry name" value="P-loop containing nucleoside triphosphate hydrolases"/>
    <property type="match status" value="1"/>
</dbReference>
<dbReference type="SUPFAM" id="SSF55271">
    <property type="entry name" value="DNA repair protein MutS, domain I"/>
    <property type="match status" value="1"/>
</dbReference>
<keyword evidence="5" id="KW-0238">DNA-binding</keyword>
<name>A0A6C0KGI2_9ZZZZ</name>
<dbReference type="InterPro" id="IPR007696">
    <property type="entry name" value="DNA_mismatch_repair_MutS_core"/>
</dbReference>
<protein>
    <recommendedName>
        <fullName evidence="9">DNA mismatch repair proteins mutS family domain-containing protein</fullName>
    </recommendedName>
</protein>
<evidence type="ECO:0000256" key="3">
    <source>
        <dbReference type="ARBA" id="ARBA00022763"/>
    </source>
</evidence>
<evidence type="ECO:0000256" key="2">
    <source>
        <dbReference type="ARBA" id="ARBA00022741"/>
    </source>
</evidence>
<feature type="domain" description="DNA mismatch repair protein MutS core" evidence="6">
    <location>
        <begin position="325"/>
        <end position="677"/>
    </location>
</feature>
<dbReference type="GO" id="GO:0006298">
    <property type="term" value="P:mismatch repair"/>
    <property type="evidence" value="ECO:0007669"/>
    <property type="project" value="InterPro"/>
</dbReference>
<dbReference type="InterPro" id="IPR027417">
    <property type="entry name" value="P-loop_NTPase"/>
</dbReference>
<dbReference type="InterPro" id="IPR003615">
    <property type="entry name" value="HNH_nuc"/>
</dbReference>
<dbReference type="PANTHER" id="PTHR11361:SF148">
    <property type="entry name" value="DNA MISMATCH REPAIR PROTEIN MSH6"/>
    <property type="match status" value="1"/>
</dbReference>